<comment type="caution">
    <text evidence="2">The sequence shown here is derived from an EMBL/GenBank/DDBJ whole genome shotgun (WGS) entry which is preliminary data.</text>
</comment>
<evidence type="ECO:0000313" key="2">
    <source>
        <dbReference type="EMBL" id="GGO66913.1"/>
    </source>
</evidence>
<keyword evidence="3" id="KW-1185">Reference proteome</keyword>
<evidence type="ECO:0000256" key="1">
    <source>
        <dbReference type="SAM" id="Phobius"/>
    </source>
</evidence>
<gene>
    <name evidence="2" type="ORF">GCM10010910_27450</name>
</gene>
<name>A0ABQ2N639_9MICO</name>
<feature type="transmembrane region" description="Helical" evidence="1">
    <location>
        <begin position="41"/>
        <end position="63"/>
    </location>
</feature>
<dbReference type="PANTHER" id="PTHR34821:SF2">
    <property type="entry name" value="INNER MEMBRANE PROTEIN YDCZ"/>
    <property type="match status" value="1"/>
</dbReference>
<proteinExistence type="predicted"/>
<reference evidence="3" key="1">
    <citation type="journal article" date="2019" name="Int. J. Syst. Evol. Microbiol.">
        <title>The Global Catalogue of Microorganisms (GCM) 10K type strain sequencing project: providing services to taxonomists for standard genome sequencing and annotation.</title>
        <authorList>
            <consortium name="The Broad Institute Genomics Platform"/>
            <consortium name="The Broad Institute Genome Sequencing Center for Infectious Disease"/>
            <person name="Wu L."/>
            <person name="Ma J."/>
        </authorList>
    </citation>
    <scope>NUCLEOTIDE SEQUENCE [LARGE SCALE GENOMIC DNA]</scope>
    <source>
        <strain evidence="3">CGMCC 4.7181</strain>
    </source>
</reference>
<dbReference type="Proteomes" id="UP000638043">
    <property type="component" value="Unassembled WGS sequence"/>
</dbReference>
<dbReference type="InterPro" id="IPR006750">
    <property type="entry name" value="YdcZ"/>
</dbReference>
<protein>
    <submittedName>
        <fullName evidence="2">Membrane protein</fullName>
    </submittedName>
</protein>
<feature type="transmembrane region" description="Helical" evidence="1">
    <location>
        <begin position="261"/>
        <end position="281"/>
    </location>
</feature>
<feature type="transmembrane region" description="Helical" evidence="1">
    <location>
        <begin position="293"/>
        <end position="312"/>
    </location>
</feature>
<accession>A0ABQ2N639</accession>
<keyword evidence="1" id="KW-0812">Transmembrane</keyword>
<dbReference type="PANTHER" id="PTHR34821">
    <property type="entry name" value="INNER MEMBRANE PROTEIN YDCZ"/>
    <property type="match status" value="1"/>
</dbReference>
<feature type="transmembrane region" description="Helical" evidence="1">
    <location>
        <begin position="199"/>
        <end position="224"/>
    </location>
</feature>
<keyword evidence="1" id="KW-1133">Transmembrane helix</keyword>
<organism evidence="2 3">
    <name type="scientific">Microbacterium nanhaiense</name>
    <dbReference type="NCBI Taxonomy" id="1301026"/>
    <lineage>
        <taxon>Bacteria</taxon>
        <taxon>Bacillati</taxon>
        <taxon>Actinomycetota</taxon>
        <taxon>Actinomycetes</taxon>
        <taxon>Micrococcales</taxon>
        <taxon>Microbacteriaceae</taxon>
        <taxon>Microbacterium</taxon>
    </lineage>
</organism>
<dbReference type="EMBL" id="BMMQ01000010">
    <property type="protein sequence ID" value="GGO66913.1"/>
    <property type="molecule type" value="Genomic_DNA"/>
</dbReference>
<dbReference type="RefSeq" id="WP_188702832.1">
    <property type="nucleotide sequence ID" value="NZ_BMMQ01000010.1"/>
</dbReference>
<feature type="transmembrane region" description="Helical" evidence="1">
    <location>
        <begin position="145"/>
        <end position="163"/>
    </location>
</feature>
<sequence length="322" mass="32906">MTQQRPGIAPLVSAFATIIAGGAMALQGTANGTLGEILGNGIFAATVSFLIGLALLTIIVLAVPGARAGLAKAYRIVRTREFPWWMTLGGIAGTFTVIAQAFTVPLIGVAVFTMAYVAGQLLGALGVDSTQLPPGGPKPPTPWRIGGSLIVLVGVGISAVGVLGQGVPLWAPLMPFLAGVATTVQQATNGRLRFASGSAIASTFTNFLVGSVVLVVVSAALFAAGTRVEAVPELPGQWWVLLGGVLGMLFIGITTQTVAHLGVLLLSLMSLFGNLVGSLVIDLTFHSAHAEVTASTYVSMVIVLAGVAVTTVPPGRFSKRLR</sequence>
<keyword evidence="1" id="KW-0472">Membrane</keyword>
<feature type="transmembrane region" description="Helical" evidence="1">
    <location>
        <begin position="236"/>
        <end position="254"/>
    </location>
</feature>
<evidence type="ECO:0000313" key="3">
    <source>
        <dbReference type="Proteomes" id="UP000638043"/>
    </source>
</evidence>
<dbReference type="Pfam" id="PF04657">
    <property type="entry name" value="DMT_YdcZ"/>
    <property type="match status" value="2"/>
</dbReference>
<feature type="transmembrane region" description="Helical" evidence="1">
    <location>
        <begin position="84"/>
        <end position="101"/>
    </location>
</feature>